<gene>
    <name evidence="20" type="ORF">J3R75_002182</name>
</gene>
<evidence type="ECO:0000256" key="7">
    <source>
        <dbReference type="ARBA" id="ARBA00022839"/>
    </source>
</evidence>
<dbReference type="Gene3D" id="3.40.50.300">
    <property type="entry name" value="P-loop containing nucleotide triphosphate hydrolases"/>
    <property type="match status" value="2"/>
</dbReference>
<evidence type="ECO:0000256" key="6">
    <source>
        <dbReference type="ARBA" id="ARBA00022806"/>
    </source>
</evidence>
<feature type="compositionally biased region" description="Polar residues" evidence="17">
    <location>
        <begin position="964"/>
        <end position="973"/>
    </location>
</feature>
<keyword evidence="6 16" id="KW-0347">Helicase</keyword>
<feature type="region of interest" description="Disordered" evidence="17">
    <location>
        <begin position="930"/>
        <end position="973"/>
    </location>
</feature>
<keyword evidence="12" id="KW-0413">Isomerase</keyword>
<evidence type="ECO:0000313" key="21">
    <source>
        <dbReference type="Proteomes" id="UP001238163"/>
    </source>
</evidence>
<evidence type="ECO:0000256" key="8">
    <source>
        <dbReference type="ARBA" id="ARBA00022840"/>
    </source>
</evidence>
<dbReference type="EC" id="5.6.2.4" evidence="14"/>
<dbReference type="GO" id="GO:0046872">
    <property type="term" value="F:metal ion binding"/>
    <property type="evidence" value="ECO:0007669"/>
    <property type="project" value="UniProtKB-KW"/>
</dbReference>
<evidence type="ECO:0000256" key="14">
    <source>
        <dbReference type="ARBA" id="ARBA00034808"/>
    </source>
</evidence>
<evidence type="ECO:0000256" key="1">
    <source>
        <dbReference type="ARBA" id="ARBA00022722"/>
    </source>
</evidence>
<dbReference type="InterPro" id="IPR014017">
    <property type="entry name" value="DNA_helicase_UvrD-like_C"/>
</dbReference>
<dbReference type="InterPro" id="IPR011335">
    <property type="entry name" value="Restrct_endonuc-II-like"/>
</dbReference>
<dbReference type="InterPro" id="IPR000212">
    <property type="entry name" value="DNA_helicase_UvrD/REP"/>
</dbReference>
<feature type="binding site" evidence="16">
    <location>
        <begin position="19"/>
        <end position="26"/>
    </location>
    <ligand>
        <name>ATP</name>
        <dbReference type="ChEBI" id="CHEBI:30616"/>
    </ligand>
</feature>
<feature type="compositionally biased region" description="Acidic residues" evidence="17">
    <location>
        <begin position="930"/>
        <end position="951"/>
    </location>
</feature>
<dbReference type="HAMAP" id="MF_01485">
    <property type="entry name" value="RecB"/>
    <property type="match status" value="1"/>
</dbReference>
<evidence type="ECO:0000313" key="20">
    <source>
        <dbReference type="EMBL" id="MDQ0290075.1"/>
    </source>
</evidence>
<dbReference type="Pfam" id="PF13361">
    <property type="entry name" value="UvrD_C"/>
    <property type="match status" value="1"/>
</dbReference>
<keyword evidence="10" id="KW-0238">DNA-binding</keyword>
<evidence type="ECO:0000256" key="9">
    <source>
        <dbReference type="ARBA" id="ARBA00022842"/>
    </source>
</evidence>
<comment type="caution">
    <text evidence="20">The sequence shown here is derived from an EMBL/GenBank/DDBJ whole genome shotgun (WGS) entry which is preliminary data.</text>
</comment>
<keyword evidence="1" id="KW-0540">Nuclease</keyword>
<dbReference type="PANTHER" id="PTHR11070:SF23">
    <property type="entry name" value="RECBCD ENZYME SUBUNIT RECB"/>
    <property type="match status" value="1"/>
</dbReference>
<keyword evidence="3 16" id="KW-0547">Nucleotide-binding</keyword>
<comment type="catalytic activity">
    <reaction evidence="13">
        <text>Couples ATP hydrolysis with the unwinding of duplex DNA by translocating in the 3'-5' direction.</text>
        <dbReference type="EC" id="5.6.2.4"/>
    </reaction>
</comment>
<dbReference type="CDD" id="cd22352">
    <property type="entry name" value="RecB_C-like"/>
    <property type="match status" value="1"/>
</dbReference>
<keyword evidence="8 16" id="KW-0067">ATP-binding</keyword>
<dbReference type="Gene3D" id="1.10.3170.10">
    <property type="entry name" value="Recbcd, chain B, domain 2"/>
    <property type="match status" value="1"/>
</dbReference>
<dbReference type="GO" id="GO:0008854">
    <property type="term" value="F:exodeoxyribonuclease V activity"/>
    <property type="evidence" value="ECO:0007669"/>
    <property type="project" value="InterPro"/>
</dbReference>
<keyword evidence="4" id="KW-0227">DNA damage</keyword>
<dbReference type="GO" id="GO:0043138">
    <property type="term" value="F:3'-5' DNA helicase activity"/>
    <property type="evidence" value="ECO:0007669"/>
    <property type="project" value="UniProtKB-EC"/>
</dbReference>
<evidence type="ECO:0000256" key="13">
    <source>
        <dbReference type="ARBA" id="ARBA00034617"/>
    </source>
</evidence>
<evidence type="ECO:0000256" key="11">
    <source>
        <dbReference type="ARBA" id="ARBA00023204"/>
    </source>
</evidence>
<keyword evidence="9" id="KW-0460">Magnesium</keyword>
<dbReference type="Pfam" id="PF00580">
    <property type="entry name" value="UvrD-helicase"/>
    <property type="match status" value="1"/>
</dbReference>
<proteinExistence type="inferred from homology"/>
<reference evidence="20" key="1">
    <citation type="submission" date="2023-07" db="EMBL/GenBank/DDBJ databases">
        <title>Genomic Encyclopedia of Type Strains, Phase IV (KMG-IV): sequencing the most valuable type-strain genomes for metagenomic binning, comparative biology and taxonomic classification.</title>
        <authorList>
            <person name="Goeker M."/>
        </authorList>
    </citation>
    <scope>NUCLEOTIDE SEQUENCE</scope>
    <source>
        <strain evidence="20">DSM 24202</strain>
    </source>
</reference>
<dbReference type="InterPro" id="IPR004586">
    <property type="entry name" value="RecB"/>
</dbReference>
<feature type="domain" description="UvrD-like helicase ATP-binding" evidence="18">
    <location>
        <begin position="1"/>
        <end position="487"/>
    </location>
</feature>
<dbReference type="SUPFAM" id="SSF52540">
    <property type="entry name" value="P-loop containing nucleoside triphosphate hydrolases"/>
    <property type="match status" value="1"/>
</dbReference>
<feature type="region of interest" description="Disordered" evidence="17">
    <location>
        <begin position="1005"/>
        <end position="1050"/>
    </location>
</feature>
<dbReference type="EMBL" id="JAUSVL010000001">
    <property type="protein sequence ID" value="MDQ0290075.1"/>
    <property type="molecule type" value="Genomic_DNA"/>
</dbReference>
<evidence type="ECO:0000256" key="17">
    <source>
        <dbReference type="SAM" id="MobiDB-lite"/>
    </source>
</evidence>
<evidence type="ECO:0000256" key="12">
    <source>
        <dbReference type="ARBA" id="ARBA00023235"/>
    </source>
</evidence>
<feature type="domain" description="UvrD-like helicase C-terminal" evidence="19">
    <location>
        <begin position="488"/>
        <end position="787"/>
    </location>
</feature>
<dbReference type="RefSeq" id="WP_307261497.1">
    <property type="nucleotide sequence ID" value="NZ_JAUSVL010000001.1"/>
</dbReference>
<evidence type="ECO:0000259" key="19">
    <source>
        <dbReference type="PROSITE" id="PS51217"/>
    </source>
</evidence>
<evidence type="ECO:0000256" key="4">
    <source>
        <dbReference type="ARBA" id="ARBA00022763"/>
    </source>
</evidence>
<evidence type="ECO:0000256" key="5">
    <source>
        <dbReference type="ARBA" id="ARBA00022801"/>
    </source>
</evidence>
<keyword evidence="11" id="KW-0234">DNA repair</keyword>
<feature type="compositionally biased region" description="Low complexity" evidence="17">
    <location>
        <begin position="1006"/>
        <end position="1027"/>
    </location>
</feature>
<dbReference type="InterPro" id="IPR027417">
    <property type="entry name" value="P-loop_NTPase"/>
</dbReference>
<dbReference type="PANTHER" id="PTHR11070">
    <property type="entry name" value="UVRD / RECB / PCRA DNA HELICASE FAMILY MEMBER"/>
    <property type="match status" value="1"/>
</dbReference>
<dbReference type="InterPro" id="IPR011604">
    <property type="entry name" value="PDDEXK-like_dom_sf"/>
</dbReference>
<dbReference type="Gene3D" id="3.90.320.10">
    <property type="match status" value="1"/>
</dbReference>
<dbReference type="SUPFAM" id="SSF52980">
    <property type="entry name" value="Restriction endonuclease-like"/>
    <property type="match status" value="1"/>
</dbReference>
<name>A0AAE3VGM4_9BACT</name>
<dbReference type="Proteomes" id="UP001238163">
    <property type="component" value="Unassembled WGS sequence"/>
</dbReference>
<organism evidence="20 21">
    <name type="scientific">Oligosphaera ethanolica</name>
    <dbReference type="NCBI Taxonomy" id="760260"/>
    <lineage>
        <taxon>Bacteria</taxon>
        <taxon>Pseudomonadati</taxon>
        <taxon>Lentisphaerota</taxon>
        <taxon>Oligosphaeria</taxon>
        <taxon>Oligosphaerales</taxon>
        <taxon>Oligosphaeraceae</taxon>
        <taxon>Oligosphaera</taxon>
    </lineage>
</organism>
<comment type="catalytic activity">
    <reaction evidence="15">
        <text>ATP + H2O = ADP + phosphate + H(+)</text>
        <dbReference type="Rhea" id="RHEA:13065"/>
        <dbReference type="ChEBI" id="CHEBI:15377"/>
        <dbReference type="ChEBI" id="CHEBI:15378"/>
        <dbReference type="ChEBI" id="CHEBI:30616"/>
        <dbReference type="ChEBI" id="CHEBI:43474"/>
        <dbReference type="ChEBI" id="CHEBI:456216"/>
        <dbReference type="EC" id="5.6.2.4"/>
    </reaction>
</comment>
<dbReference type="GO" id="GO:0003677">
    <property type="term" value="F:DNA binding"/>
    <property type="evidence" value="ECO:0007669"/>
    <property type="project" value="UniProtKB-KW"/>
</dbReference>
<dbReference type="Gene3D" id="1.10.486.10">
    <property type="entry name" value="PCRA, domain 4"/>
    <property type="match status" value="1"/>
</dbReference>
<accession>A0AAE3VGM4</accession>
<keyword evidence="7" id="KW-0269">Exonuclease</keyword>
<protein>
    <recommendedName>
        <fullName evidence="14">DNA 3'-5' helicase</fullName>
        <ecNumber evidence="14">5.6.2.4</ecNumber>
    </recommendedName>
</protein>
<dbReference type="InterPro" id="IPR014016">
    <property type="entry name" value="UvrD-like_ATP-bd"/>
</dbReference>
<dbReference type="GO" id="GO:0005524">
    <property type="term" value="F:ATP binding"/>
    <property type="evidence" value="ECO:0007669"/>
    <property type="project" value="UniProtKB-UniRule"/>
</dbReference>
<evidence type="ECO:0000256" key="16">
    <source>
        <dbReference type="PROSITE-ProRule" id="PRU00560"/>
    </source>
</evidence>
<keyword evidence="21" id="KW-1185">Reference proteome</keyword>
<evidence type="ECO:0000256" key="10">
    <source>
        <dbReference type="ARBA" id="ARBA00023125"/>
    </source>
</evidence>
<evidence type="ECO:0000256" key="3">
    <source>
        <dbReference type="ARBA" id="ARBA00022741"/>
    </source>
</evidence>
<evidence type="ECO:0000259" key="18">
    <source>
        <dbReference type="PROSITE" id="PS51198"/>
    </source>
</evidence>
<dbReference type="PROSITE" id="PS51217">
    <property type="entry name" value="UVRD_HELICASE_CTER"/>
    <property type="match status" value="1"/>
</dbReference>
<sequence length="1312" mass="146363">MNELNAFSCPLDGMNLIEAGAGTGKTYTIQTLVARILLEQAVPIEKILVVTFTRAATAELRDRVHKVLLSLQMAVNGELASSDREYGRCQTILDGLRQLPATAPFWANAAPDDGTLAKRASGLLANALRDFDQAAISTIHGFCQRMLTENAFESGIRYGMELRSDISDVSNALIQQFIRKEFYQSGEDVMAVWDALGITWQEATRDEDDGGKTYGDSSKSFFARDIQNALKRHGVDYYWGEELPTQSRPECLQAIQQTMAELCGQHVASFAQFAKVLESCLAKNSLTKELDAIAAVLRGGSGICMLSALHKIPLYIANKCNKTKRGELASAVIQYSDLLAVFARLAKQLEAYRSCCYRDAIAFVQEALAKQKECDGFMTYDDLLNELNARLQDPQRGPALRQLIRTLFTYALVDEFQDTDPVQYEIFRSVFASEEVPPASACGFFMIGDPKQAIYSFRGGDIFTYLQAKNEVAADRRYTLSTNYRSSKPFIDALNAFYEFNTPWPFAHPELGIEPIESPEDNCAALLFDGLPCQNPLQFNPWATNKQMVFANCVQQIQTMLKDPRWTLFDGKSEQPRRLAPSDFAVLCRANDNAEAVERLLRSEKIESVRIGTSNVMQSEAAKYLEALLDALADPADSRLVIKLLASPFYDLSAKRLYELSNSQDPADSLMTYQKHFAELAGKWHERSFFQMMQDFFGKDEQSVLMTLYKHEDGERLLADVLHIVEILGAAEAAERLDPVALRAYFTQQQQLAKDKKGDDSDDNEMLIRMATERNAVILSTIHVSKGLQYPIVFLPDLYTVPKFPNLTSHQPAGDKLRAVYDVTNIGTYQKDADHEAMQEKLRVFYVAITRAQYFCAVQMQEKASANAQNVMKYLFRNRQAKDELALVAAGDTADLATLTEALIENGWALPGPPWPEQLYVVPKPELELDEDAGEDPADDEDSTFADEQAESADQPHAAAAQPGNASDGAQSASALHRLPTPDQKNINPFWYTISATRLEQQLMSKAPAKAGDTADATDATPNKPDTMLGSQQAESADEHRDVDGNDNLPTKKLTKAEFQALPRIFQLSRGKKTGLCWHSLFEDLAFDADKDGINVLVEEKLRAYSLLEEEGDVDVVAGMVRQVLGTPLQLPGETTFFQLNKIGREDRLSELQFDYCLGDRHQQLTLNKAQLARYNLPDKEDFSAGLARALTGSIDLVLRHGGRYFIVDWKSNVIDYDIANFSGDGLRAEMRKHAYGMQYLVYTVALAEYLDDRLGQFTQEDYEKLFGGVFYIFLRGVDAAVPGQGVFADRPDYADISALRAVLGRNVNKGE</sequence>
<dbReference type="PROSITE" id="PS51198">
    <property type="entry name" value="UVRD_HELICASE_ATP_BIND"/>
    <property type="match status" value="1"/>
</dbReference>
<dbReference type="GO" id="GO:0009338">
    <property type="term" value="C:exodeoxyribonuclease V complex"/>
    <property type="evidence" value="ECO:0007669"/>
    <property type="project" value="TreeGrafter"/>
</dbReference>
<dbReference type="GO" id="GO:0005829">
    <property type="term" value="C:cytosol"/>
    <property type="evidence" value="ECO:0007669"/>
    <property type="project" value="TreeGrafter"/>
</dbReference>
<dbReference type="GO" id="GO:0000725">
    <property type="term" value="P:recombinational repair"/>
    <property type="evidence" value="ECO:0007669"/>
    <property type="project" value="TreeGrafter"/>
</dbReference>
<evidence type="ECO:0000256" key="15">
    <source>
        <dbReference type="ARBA" id="ARBA00048988"/>
    </source>
</evidence>
<keyword evidence="2" id="KW-0479">Metal-binding</keyword>
<keyword evidence="5 16" id="KW-0378">Hydrolase</keyword>
<evidence type="ECO:0000256" key="2">
    <source>
        <dbReference type="ARBA" id="ARBA00022723"/>
    </source>
</evidence>